<evidence type="ECO:0000313" key="1">
    <source>
        <dbReference type="EMBL" id="SMC58259.1"/>
    </source>
</evidence>
<dbReference type="Proteomes" id="UP000192656">
    <property type="component" value="Unassembled WGS sequence"/>
</dbReference>
<dbReference type="AlphaFoldDB" id="A0A1W2AC08"/>
<evidence type="ECO:0000313" key="2">
    <source>
        <dbReference type="Proteomes" id="UP000192656"/>
    </source>
</evidence>
<sequence length="394" mass="43896">MTDTDFLPEHVDFDTTGLSPEQIEERLAYRRLANEERRDYLDNAYPLPDMPWIAARLPIRAILERGRWTTELVDRLAPGDVVLVVETGVTDYGPREGAGVRRKHADPDLKARVPRRDENGDVVRGVRIVYGQVYDLFPATAPAGATGDHIDHGCLARVRVHPIASEGTDAFEGEPERLAAGHDPRHHLVFDVHLACLGLDSPNAVKKRRVMRLVGSGPDAEDREFYWEEKIRAMIRVRVDNLSKWANEKAALLSKMGTAAAAKDELLSLLDPDDLDWSLHGPNAHLSWAANVWSGAYGIPADILAGIRDVIAGRRPPSRDPLTIDPVAITADGRPMAMRKSGPVVGREEAERREACRIEREDESPIEEFMPWKSSPEYQYALAAEFMPDGGGEW</sequence>
<keyword evidence="2" id="KW-1185">Reference proteome</keyword>
<protein>
    <submittedName>
        <fullName evidence="1">Uncharacterized protein</fullName>
    </submittedName>
</protein>
<dbReference type="RefSeq" id="WP_084409204.1">
    <property type="nucleotide sequence ID" value="NZ_FWXR01000004.1"/>
</dbReference>
<accession>A0A1W2AC08</accession>
<gene>
    <name evidence="1" type="ORF">SAMN06297251_10463</name>
</gene>
<organism evidence="1 2">
    <name type="scientific">Fulvimarina manganoxydans</name>
    <dbReference type="NCBI Taxonomy" id="937218"/>
    <lineage>
        <taxon>Bacteria</taxon>
        <taxon>Pseudomonadati</taxon>
        <taxon>Pseudomonadota</taxon>
        <taxon>Alphaproteobacteria</taxon>
        <taxon>Hyphomicrobiales</taxon>
        <taxon>Aurantimonadaceae</taxon>
        <taxon>Fulvimarina</taxon>
    </lineage>
</organism>
<name>A0A1W2AC08_9HYPH</name>
<proteinExistence type="predicted"/>
<dbReference type="STRING" id="937218.SAMN06297251_10463"/>
<dbReference type="EMBL" id="FWXR01000004">
    <property type="protein sequence ID" value="SMC58259.1"/>
    <property type="molecule type" value="Genomic_DNA"/>
</dbReference>
<reference evidence="1 2" key="1">
    <citation type="submission" date="2017-04" db="EMBL/GenBank/DDBJ databases">
        <authorList>
            <person name="Afonso C.L."/>
            <person name="Miller P.J."/>
            <person name="Scott M.A."/>
            <person name="Spackman E."/>
            <person name="Goraichik I."/>
            <person name="Dimitrov K.M."/>
            <person name="Suarez D.L."/>
            <person name="Swayne D.E."/>
        </authorList>
    </citation>
    <scope>NUCLEOTIDE SEQUENCE [LARGE SCALE GENOMIC DNA]</scope>
    <source>
        <strain evidence="1 2">CGMCC 1.10972</strain>
    </source>
</reference>